<organism evidence="1 2">
    <name type="scientific">Panicum virgatum</name>
    <name type="common">Blackwell switchgrass</name>
    <dbReference type="NCBI Taxonomy" id="38727"/>
    <lineage>
        <taxon>Eukaryota</taxon>
        <taxon>Viridiplantae</taxon>
        <taxon>Streptophyta</taxon>
        <taxon>Embryophyta</taxon>
        <taxon>Tracheophyta</taxon>
        <taxon>Spermatophyta</taxon>
        <taxon>Magnoliopsida</taxon>
        <taxon>Liliopsida</taxon>
        <taxon>Poales</taxon>
        <taxon>Poaceae</taxon>
        <taxon>PACMAD clade</taxon>
        <taxon>Panicoideae</taxon>
        <taxon>Panicodae</taxon>
        <taxon>Paniceae</taxon>
        <taxon>Panicinae</taxon>
        <taxon>Panicum</taxon>
        <taxon>Panicum sect. Hiantes</taxon>
    </lineage>
</organism>
<keyword evidence="2" id="KW-1185">Reference proteome</keyword>
<dbReference type="Proteomes" id="UP000823388">
    <property type="component" value="Chromosome 7K"/>
</dbReference>
<protein>
    <submittedName>
        <fullName evidence="1">Uncharacterized protein</fullName>
    </submittedName>
</protein>
<name>A0A8T0QPD2_PANVG</name>
<accession>A0A8T0QPD2</accession>
<dbReference type="PANTHER" id="PTHR33103">
    <property type="entry name" value="OS01G0153900 PROTEIN"/>
    <property type="match status" value="1"/>
</dbReference>
<proteinExistence type="predicted"/>
<dbReference type="PANTHER" id="PTHR33103:SF27">
    <property type="entry name" value="OS04G0594700 PROTEIN"/>
    <property type="match status" value="1"/>
</dbReference>
<evidence type="ECO:0000313" key="2">
    <source>
        <dbReference type="Proteomes" id="UP000823388"/>
    </source>
</evidence>
<dbReference type="Pfam" id="PF05056">
    <property type="entry name" value="DUF674"/>
    <property type="match status" value="2"/>
</dbReference>
<sequence length="449" mass="49997">MSSNAETVAVKLFIDKEKQRVLFAESDKEFVDVLFSFLTLPLGTIVRLLGKQSGVGCLDEVYKSVESLSIDHFQTKACKAMLLRPLNAAASQCGQLKMRLDDTNPREIGICLNPNCYMSSYSSVPDAVCKLSGCGRALTFAEHPQIVHASFGYDGDGGFVKSEAVYFHYHHVFSPYFQITSLLKRALVSQQALSGLIFDVAITPDALNLDQLPENNLKQPKQAEHRKIPAQIARGTLLVQTKDNDSLLYEEAGADFIDLVFSLLCTPLGSVIKAYGQWSPNGCIDNLYRCIAGRGYIKEECQDLLLSPKWAPHFGCSINVLQVNELDARMLQVKCYTCLRAFRHTCHCKLPGHNIIRLNETNPKASGSYIKGGPRNFIVTDSLRILHFSLANTLQLLREAKIPKEKLVEKEISLDETQVLKLLRAAILTGEALSSTLLPHKKKRHANHY</sequence>
<gene>
    <name evidence="1" type="ORF">PVAP13_7KG318169</name>
</gene>
<reference evidence="1" key="1">
    <citation type="submission" date="2020-05" db="EMBL/GenBank/DDBJ databases">
        <title>WGS assembly of Panicum virgatum.</title>
        <authorList>
            <person name="Lovell J.T."/>
            <person name="Jenkins J."/>
            <person name="Shu S."/>
            <person name="Juenger T.E."/>
            <person name="Schmutz J."/>
        </authorList>
    </citation>
    <scope>NUCLEOTIDE SEQUENCE</scope>
    <source>
        <strain evidence="1">AP13</strain>
    </source>
</reference>
<dbReference type="InterPro" id="IPR007750">
    <property type="entry name" value="DUF674"/>
</dbReference>
<comment type="caution">
    <text evidence="1">The sequence shown here is derived from an EMBL/GenBank/DDBJ whole genome shotgun (WGS) entry which is preliminary data.</text>
</comment>
<dbReference type="AlphaFoldDB" id="A0A8T0QPD2"/>
<dbReference type="EMBL" id="CM029049">
    <property type="protein sequence ID" value="KAG2574396.1"/>
    <property type="molecule type" value="Genomic_DNA"/>
</dbReference>
<evidence type="ECO:0000313" key="1">
    <source>
        <dbReference type="EMBL" id="KAG2574396.1"/>
    </source>
</evidence>